<feature type="transmembrane region" description="Helical" evidence="5">
    <location>
        <begin position="12"/>
        <end position="32"/>
    </location>
</feature>
<evidence type="ECO:0008006" key="8">
    <source>
        <dbReference type="Google" id="ProtNLM"/>
    </source>
</evidence>
<name>A0ABX5JHY1_9BACT</name>
<keyword evidence="2 5" id="KW-0812">Transmembrane</keyword>
<reference evidence="6 7" key="1">
    <citation type="submission" date="2017-02" db="EMBL/GenBank/DDBJ databases">
        <title>Arcobacter lacus sp. nov., a new species isolated from reclaimed water.</title>
        <authorList>
            <person name="Figueras M.J."/>
            <person name="Perez-Cataluna A."/>
            <person name="Salas-Masso N."/>
        </authorList>
    </citation>
    <scope>NUCLEOTIDE SEQUENCE [LARGE SCALE GENOMIC DNA]</scope>
    <source>
        <strain evidence="6 7">RW43-9</strain>
    </source>
</reference>
<keyword evidence="3 5" id="KW-1133">Transmembrane helix</keyword>
<dbReference type="EMBL" id="MUXF01000008">
    <property type="protein sequence ID" value="PUE66767.1"/>
    <property type="molecule type" value="Genomic_DNA"/>
</dbReference>
<feature type="transmembrane region" description="Helical" evidence="5">
    <location>
        <begin position="71"/>
        <end position="90"/>
    </location>
</feature>
<feature type="transmembrane region" description="Helical" evidence="5">
    <location>
        <begin position="38"/>
        <end position="59"/>
    </location>
</feature>
<dbReference type="RefSeq" id="WP_108527599.1">
    <property type="nucleotide sequence ID" value="NZ_MUXF01000008.1"/>
</dbReference>
<evidence type="ECO:0000256" key="4">
    <source>
        <dbReference type="ARBA" id="ARBA00023136"/>
    </source>
</evidence>
<keyword evidence="7" id="KW-1185">Reference proteome</keyword>
<evidence type="ECO:0000256" key="5">
    <source>
        <dbReference type="SAM" id="Phobius"/>
    </source>
</evidence>
<evidence type="ECO:0000313" key="7">
    <source>
        <dbReference type="Proteomes" id="UP000251311"/>
    </source>
</evidence>
<proteinExistence type="predicted"/>
<dbReference type="Pfam" id="PF05105">
    <property type="entry name" value="Phage_holin_4_1"/>
    <property type="match status" value="1"/>
</dbReference>
<dbReference type="InterPro" id="IPR006480">
    <property type="entry name" value="Phage_holin_4_1"/>
</dbReference>
<evidence type="ECO:0000313" key="6">
    <source>
        <dbReference type="EMBL" id="PUE66767.1"/>
    </source>
</evidence>
<dbReference type="Proteomes" id="UP000251311">
    <property type="component" value="Unassembled WGS sequence"/>
</dbReference>
<comment type="caution">
    <text evidence="6">The sequence shown here is derived from an EMBL/GenBank/DDBJ whole genome shotgun (WGS) entry which is preliminary data.</text>
</comment>
<feature type="transmembrane region" description="Helical" evidence="5">
    <location>
        <begin position="96"/>
        <end position="119"/>
    </location>
</feature>
<organism evidence="6 7">
    <name type="scientific">Arcobacter lacus</name>
    <dbReference type="NCBI Taxonomy" id="1912876"/>
    <lineage>
        <taxon>Bacteria</taxon>
        <taxon>Pseudomonadati</taxon>
        <taxon>Campylobacterota</taxon>
        <taxon>Epsilonproteobacteria</taxon>
        <taxon>Campylobacterales</taxon>
        <taxon>Arcobacteraceae</taxon>
        <taxon>Arcobacter</taxon>
    </lineage>
</organism>
<protein>
    <recommendedName>
        <fullName evidence="8">Holin</fullName>
    </recommendedName>
</protein>
<accession>A0ABX5JHY1</accession>
<dbReference type="NCBIfam" id="TIGR01593">
    <property type="entry name" value="holin_tox_secr"/>
    <property type="match status" value="1"/>
</dbReference>
<evidence type="ECO:0000256" key="1">
    <source>
        <dbReference type="ARBA" id="ARBA00004141"/>
    </source>
</evidence>
<evidence type="ECO:0000256" key="2">
    <source>
        <dbReference type="ARBA" id="ARBA00022692"/>
    </source>
</evidence>
<gene>
    <name evidence="6" type="ORF">B0175_05215</name>
</gene>
<sequence>MNMQNINDISVLLKIYFSIFYSYILISLDYAGIPEKTFVVLCILMTVDIFTGIWKGYILKELSSSPITTGIIKKSGLLIALYMIFLGVSVVSELNFIGNLFVGMFILAELISIVGNIVAIREKYKISEHDALLQVSEVLKDLFKKRGK</sequence>
<comment type="subcellular location">
    <subcellularLocation>
        <location evidence="1">Membrane</location>
        <topology evidence="1">Multi-pass membrane protein</topology>
    </subcellularLocation>
</comment>
<evidence type="ECO:0000256" key="3">
    <source>
        <dbReference type="ARBA" id="ARBA00022989"/>
    </source>
</evidence>
<keyword evidence="4 5" id="KW-0472">Membrane</keyword>